<evidence type="ECO:0000256" key="4">
    <source>
        <dbReference type="ARBA" id="ARBA00022598"/>
    </source>
</evidence>
<evidence type="ECO:0000313" key="15">
    <source>
        <dbReference type="EMBL" id="BBM84078.1"/>
    </source>
</evidence>
<evidence type="ECO:0000256" key="5">
    <source>
        <dbReference type="ARBA" id="ARBA00022741"/>
    </source>
</evidence>
<dbReference type="InterPro" id="IPR001278">
    <property type="entry name" value="Arg-tRNA-ligase"/>
</dbReference>
<dbReference type="SUPFAM" id="SSF52374">
    <property type="entry name" value="Nucleotidylyl transferase"/>
    <property type="match status" value="1"/>
</dbReference>
<evidence type="ECO:0000313" key="16">
    <source>
        <dbReference type="Proteomes" id="UP000326354"/>
    </source>
</evidence>
<feature type="domain" description="DALR anticodon binding" evidence="13">
    <location>
        <begin position="548"/>
        <end position="663"/>
    </location>
</feature>
<keyword evidence="12" id="KW-0175">Coiled coil</keyword>
<feature type="coiled-coil region" evidence="12">
    <location>
        <begin position="219"/>
        <end position="269"/>
    </location>
</feature>
<dbReference type="Pfam" id="PF05746">
    <property type="entry name" value="DALR_1"/>
    <property type="match status" value="1"/>
</dbReference>
<sequence length="663" mass="74700">MLLQEFTNKLKTEICQNINNAFSDVEDISPDAIQFSAPPNSDMGDYAIACFPFAKALKKAPVAIATDIAANFTPSSLVSKMQAVGPYINVFINKTLFSEVVCRTVMKEEKDYGRGEKKNKTVMIEYSSPNTNKPLHLGHLRNNILGMAIANILDFYGYEVIKVNLVNDRGIHICKSMLAYEKWGNGETPESCGEKGDHFVGKYYVLFDNKLEEEKQQCAKDQKIDLEKLATEIGDLKKQVRNCKDAAQKKELRKKLKDTEKSVEDFNNDFLSNSKLYGDALAMLKKWENNDAEVRALWKKMNAWVMDGFHETYGKLGCEFDKFYFESDTFSLGKKHVEEGAQKGVFAKHDDNSIWVSGESLKKQDSKTFKKFSPKDKLLLRADGTSVYITQDIGTTILKHKDKELDQCLFVVGEEQELHFKTLFSILGILDFSWWEKCRHISYGMVNLPEGKLKSRKGTRVDADELVKEMEQRVVDIITANEKIDIEEDQIANVAEDIALAALKLFLLNISREKALLFDPHKAISSDSGDSAGKSGAIAFTGDTGPYIQYGYARICGIFRNANATATTEVDYAILHSKEEQAVLQKVADFPQAVANAAENDSPHFITTYLLDLTKLLFKFYGVHQVISDDEETKQARLLLCKVVAQVIHNGMKLLGMNVPERM</sequence>
<dbReference type="Gene3D" id="1.10.730.10">
    <property type="entry name" value="Isoleucyl-tRNA Synthetase, Domain 1"/>
    <property type="match status" value="1"/>
</dbReference>
<evidence type="ECO:0000256" key="3">
    <source>
        <dbReference type="ARBA" id="ARBA00022490"/>
    </source>
</evidence>
<evidence type="ECO:0000259" key="14">
    <source>
        <dbReference type="SMART" id="SM01016"/>
    </source>
</evidence>
<comment type="similarity">
    <text evidence="2 10 11">Belongs to the class-I aminoacyl-tRNA synthetase family.</text>
</comment>
<evidence type="ECO:0000256" key="6">
    <source>
        <dbReference type="ARBA" id="ARBA00022840"/>
    </source>
</evidence>
<dbReference type="AlphaFoldDB" id="A0A5S9ILG7"/>
<accession>A0A5S9ILG7</accession>
<keyword evidence="8 10" id="KW-0030">Aminoacyl-tRNA synthetase</keyword>
<dbReference type="Pfam" id="PF00750">
    <property type="entry name" value="tRNA-synt_1d"/>
    <property type="match status" value="2"/>
</dbReference>
<dbReference type="GO" id="GO:0005524">
    <property type="term" value="F:ATP binding"/>
    <property type="evidence" value="ECO:0007669"/>
    <property type="project" value="UniProtKB-UniRule"/>
</dbReference>
<dbReference type="GO" id="GO:0006420">
    <property type="term" value="P:arginyl-tRNA aminoacylation"/>
    <property type="evidence" value="ECO:0007669"/>
    <property type="project" value="UniProtKB-UniRule"/>
</dbReference>
<dbReference type="InterPro" id="IPR001412">
    <property type="entry name" value="aa-tRNA-synth_I_CS"/>
</dbReference>
<evidence type="ECO:0000256" key="8">
    <source>
        <dbReference type="ARBA" id="ARBA00023146"/>
    </source>
</evidence>
<feature type="domain" description="Arginyl tRNA synthetase N-terminal" evidence="14">
    <location>
        <begin position="8"/>
        <end position="92"/>
    </location>
</feature>
<dbReference type="HAMAP" id="MF_00123">
    <property type="entry name" value="Arg_tRNA_synth"/>
    <property type="match status" value="1"/>
</dbReference>
<dbReference type="PRINTS" id="PR01038">
    <property type="entry name" value="TRNASYNTHARG"/>
</dbReference>
<keyword evidence="5 10" id="KW-0547">Nucleotide-binding</keyword>
<evidence type="ECO:0000256" key="11">
    <source>
        <dbReference type="RuleBase" id="RU363038"/>
    </source>
</evidence>
<reference evidence="15 16" key="1">
    <citation type="submission" date="2019-08" db="EMBL/GenBank/DDBJ databases">
        <title>Complete genome sequence of Candidatus Uab amorphum.</title>
        <authorList>
            <person name="Shiratori T."/>
            <person name="Suzuki S."/>
            <person name="Kakizawa Y."/>
            <person name="Ishida K."/>
        </authorList>
    </citation>
    <scope>NUCLEOTIDE SEQUENCE [LARGE SCALE GENOMIC DNA]</scope>
    <source>
        <strain evidence="15 16">SRT547</strain>
    </source>
</reference>
<dbReference type="Gene3D" id="3.40.50.620">
    <property type="entry name" value="HUPs"/>
    <property type="match status" value="1"/>
</dbReference>
<dbReference type="GO" id="GO:0005737">
    <property type="term" value="C:cytoplasm"/>
    <property type="evidence" value="ECO:0007669"/>
    <property type="project" value="UniProtKB-SubCell"/>
</dbReference>
<dbReference type="SMART" id="SM00836">
    <property type="entry name" value="DALR_1"/>
    <property type="match status" value="1"/>
</dbReference>
<dbReference type="InterPro" id="IPR035684">
    <property type="entry name" value="ArgRS_core"/>
</dbReference>
<dbReference type="GO" id="GO:0004814">
    <property type="term" value="F:arginine-tRNA ligase activity"/>
    <property type="evidence" value="ECO:0007669"/>
    <property type="project" value="UniProtKB-UniRule"/>
</dbReference>
<dbReference type="KEGG" id="uam:UABAM_02434"/>
<keyword evidence="4 10" id="KW-0436">Ligase</keyword>
<dbReference type="InterPro" id="IPR008909">
    <property type="entry name" value="DALR_anticod-bd"/>
</dbReference>
<comment type="subunit">
    <text evidence="10">Monomer.</text>
</comment>
<dbReference type="OrthoDB" id="9805987at2"/>
<dbReference type="FunFam" id="1.10.730.10:FF:000008">
    <property type="entry name" value="Arginine--tRNA ligase"/>
    <property type="match status" value="1"/>
</dbReference>
<protein>
    <recommendedName>
        <fullName evidence="10">Arginine--tRNA ligase</fullName>
        <ecNumber evidence="10">6.1.1.19</ecNumber>
    </recommendedName>
    <alternativeName>
        <fullName evidence="10">Arginyl-tRNA synthetase</fullName>
        <shortName evidence="10">ArgRS</shortName>
    </alternativeName>
</protein>
<dbReference type="Gene3D" id="3.30.1360.70">
    <property type="entry name" value="Arginyl tRNA synthetase N-terminal domain"/>
    <property type="match status" value="1"/>
</dbReference>
<dbReference type="EMBL" id="AP019860">
    <property type="protein sequence ID" value="BBM84078.1"/>
    <property type="molecule type" value="Genomic_DNA"/>
</dbReference>
<evidence type="ECO:0000256" key="10">
    <source>
        <dbReference type="HAMAP-Rule" id="MF_00123"/>
    </source>
</evidence>
<dbReference type="Pfam" id="PF03485">
    <property type="entry name" value="Arg_tRNA_synt_N"/>
    <property type="match status" value="1"/>
</dbReference>
<comment type="catalytic activity">
    <reaction evidence="9 10">
        <text>tRNA(Arg) + L-arginine + ATP = L-arginyl-tRNA(Arg) + AMP + diphosphate</text>
        <dbReference type="Rhea" id="RHEA:20301"/>
        <dbReference type="Rhea" id="RHEA-COMP:9658"/>
        <dbReference type="Rhea" id="RHEA-COMP:9673"/>
        <dbReference type="ChEBI" id="CHEBI:30616"/>
        <dbReference type="ChEBI" id="CHEBI:32682"/>
        <dbReference type="ChEBI" id="CHEBI:33019"/>
        <dbReference type="ChEBI" id="CHEBI:78442"/>
        <dbReference type="ChEBI" id="CHEBI:78513"/>
        <dbReference type="ChEBI" id="CHEBI:456215"/>
        <dbReference type="EC" id="6.1.1.19"/>
    </reaction>
</comment>
<dbReference type="InterPro" id="IPR009080">
    <property type="entry name" value="tRNAsynth_Ia_anticodon-bd"/>
</dbReference>
<comment type="subcellular location">
    <subcellularLocation>
        <location evidence="1 10">Cytoplasm</location>
    </subcellularLocation>
</comment>
<keyword evidence="6 10" id="KW-0067">ATP-binding</keyword>
<dbReference type="InterPro" id="IPR005148">
    <property type="entry name" value="Arg-tRNA-synth_N"/>
</dbReference>
<evidence type="ECO:0000256" key="1">
    <source>
        <dbReference type="ARBA" id="ARBA00004496"/>
    </source>
</evidence>
<evidence type="ECO:0000256" key="7">
    <source>
        <dbReference type="ARBA" id="ARBA00022917"/>
    </source>
</evidence>
<dbReference type="NCBIfam" id="TIGR00456">
    <property type="entry name" value="argS"/>
    <property type="match status" value="1"/>
</dbReference>
<organism evidence="15 16">
    <name type="scientific">Uabimicrobium amorphum</name>
    <dbReference type="NCBI Taxonomy" id="2596890"/>
    <lineage>
        <taxon>Bacteria</taxon>
        <taxon>Pseudomonadati</taxon>
        <taxon>Planctomycetota</taxon>
        <taxon>Candidatus Uabimicrobiia</taxon>
        <taxon>Candidatus Uabimicrobiales</taxon>
        <taxon>Candidatus Uabimicrobiaceae</taxon>
        <taxon>Candidatus Uabimicrobium</taxon>
    </lineage>
</organism>
<evidence type="ECO:0000256" key="9">
    <source>
        <dbReference type="ARBA" id="ARBA00049339"/>
    </source>
</evidence>
<keyword evidence="7 10" id="KW-0648">Protein biosynthesis</keyword>
<feature type="short sequence motif" description="'HIGH' region" evidence="10">
    <location>
        <begin position="129"/>
        <end position="139"/>
    </location>
</feature>
<gene>
    <name evidence="10" type="primary">argS</name>
    <name evidence="15" type="ORF">UABAM_02434</name>
</gene>
<keyword evidence="16" id="KW-1185">Reference proteome</keyword>
<dbReference type="InterPro" id="IPR014729">
    <property type="entry name" value="Rossmann-like_a/b/a_fold"/>
</dbReference>
<dbReference type="Proteomes" id="UP000326354">
    <property type="component" value="Chromosome"/>
</dbReference>
<dbReference type="RefSeq" id="WP_151968256.1">
    <property type="nucleotide sequence ID" value="NZ_AP019860.1"/>
</dbReference>
<keyword evidence="3 10" id="KW-0963">Cytoplasm</keyword>
<dbReference type="InterPro" id="IPR036695">
    <property type="entry name" value="Arg-tRNA-synth_N_sf"/>
</dbReference>
<dbReference type="SUPFAM" id="SSF55190">
    <property type="entry name" value="Arginyl-tRNA synthetase (ArgRS), N-terminal 'additional' domain"/>
    <property type="match status" value="1"/>
</dbReference>
<evidence type="ECO:0000259" key="13">
    <source>
        <dbReference type="SMART" id="SM00836"/>
    </source>
</evidence>
<proteinExistence type="inferred from homology"/>
<dbReference type="PROSITE" id="PS00178">
    <property type="entry name" value="AA_TRNA_LIGASE_I"/>
    <property type="match status" value="1"/>
</dbReference>
<evidence type="ECO:0000256" key="2">
    <source>
        <dbReference type="ARBA" id="ARBA00005594"/>
    </source>
</evidence>
<dbReference type="PANTHER" id="PTHR11956">
    <property type="entry name" value="ARGINYL-TRNA SYNTHETASE"/>
    <property type="match status" value="1"/>
</dbReference>
<name>A0A5S9ILG7_UABAM</name>
<evidence type="ECO:0000256" key="12">
    <source>
        <dbReference type="SAM" id="Coils"/>
    </source>
</evidence>
<dbReference type="PANTHER" id="PTHR11956:SF5">
    <property type="entry name" value="ARGININE--TRNA LIGASE, CYTOPLASMIC"/>
    <property type="match status" value="1"/>
</dbReference>
<dbReference type="EC" id="6.1.1.19" evidence="10"/>
<dbReference type="SUPFAM" id="SSF47323">
    <property type="entry name" value="Anticodon-binding domain of a subclass of class I aminoacyl-tRNA synthetases"/>
    <property type="match status" value="1"/>
</dbReference>
<dbReference type="SMART" id="SM01016">
    <property type="entry name" value="Arg_tRNA_synt_N"/>
    <property type="match status" value="1"/>
</dbReference>